<protein>
    <submittedName>
        <fullName evidence="1">Diol dehydratase small subunit</fullName>
    </submittedName>
</protein>
<dbReference type="Gene3D" id="1.10.1510.20">
    <property type="entry name" value="Propanediol/glycerol dehydratase, small subunit"/>
    <property type="match status" value="1"/>
</dbReference>
<accession>A0A7Y3V6L5</accession>
<comment type="caution">
    <text evidence="1">The sequence shown here is derived from an EMBL/GenBank/DDBJ whole genome shotgun (WGS) entry which is preliminary data.</text>
</comment>
<dbReference type="EMBL" id="JABFIF010000005">
    <property type="protein sequence ID" value="NOH15595.1"/>
    <property type="molecule type" value="Genomic_DNA"/>
</dbReference>
<evidence type="ECO:0000313" key="1">
    <source>
        <dbReference type="EMBL" id="NOH15595.1"/>
    </source>
</evidence>
<dbReference type="PIRSF" id="PIRSF018505">
    <property type="entry name" value="Prpndl_dhdrts_sm"/>
    <property type="match status" value="1"/>
</dbReference>
<organism evidence="1 2">
    <name type="scientific">Clostridium cochlearium</name>
    <dbReference type="NCBI Taxonomy" id="1494"/>
    <lineage>
        <taxon>Bacteria</taxon>
        <taxon>Bacillati</taxon>
        <taxon>Bacillota</taxon>
        <taxon>Clostridia</taxon>
        <taxon>Eubacteriales</taxon>
        <taxon>Clostridiaceae</taxon>
        <taxon>Clostridium</taxon>
    </lineage>
</organism>
<gene>
    <name evidence="1" type="ORF">HMJ28_04190</name>
</gene>
<sequence>MDNTLIEQIVNEVLKSMNSGDIKVSSNIEEKVREKITSSNNKLSKEDYPLLKNKKEILNTKTGKNITEITMEKVINGEIIPDDIKITSEVLIYQAQIAETVERYQFARNLRRAAELTAVPDERVLEIYNALRPYRSTKQELLDIADELEGKYNAKLNASLVRQAVEVYEKRERLKE</sequence>
<dbReference type="NCBIfam" id="NF011972">
    <property type="entry name" value="PRK15443.1-3"/>
    <property type="match status" value="1"/>
</dbReference>
<dbReference type="InterPro" id="IPR036091">
    <property type="entry name" value="Prodiol/glycerol_DeHase__sf_su"/>
</dbReference>
<reference evidence="1 2" key="1">
    <citation type="submission" date="2020-05" db="EMBL/GenBank/DDBJ databases">
        <title>Draft genome sequence of Clostridium cochlearium strain AGROS13 isolated from a sheep dairy farm in New Zealand.</title>
        <authorList>
            <person name="Gupta T.B."/>
            <person name="Jauregui R."/>
            <person name="Risson A.N."/>
            <person name="Brightwell G."/>
            <person name="Maclean P."/>
        </authorList>
    </citation>
    <scope>NUCLEOTIDE SEQUENCE [LARGE SCALE GENOMIC DNA]</scope>
    <source>
        <strain evidence="1 2">AGROS13</strain>
    </source>
</reference>
<dbReference type="Proteomes" id="UP000528432">
    <property type="component" value="Unassembled WGS sequence"/>
</dbReference>
<evidence type="ECO:0000313" key="2">
    <source>
        <dbReference type="Proteomes" id="UP000528432"/>
    </source>
</evidence>
<dbReference type="SUPFAM" id="SSF47148">
    <property type="entry name" value="Diol dehydratase, gamma subunit"/>
    <property type="match status" value="1"/>
</dbReference>
<dbReference type="RefSeq" id="WP_171303063.1">
    <property type="nucleotide sequence ID" value="NZ_JABFIF010000005.1"/>
</dbReference>
<name>A0A7Y3V6L5_CLOCO</name>
<dbReference type="AlphaFoldDB" id="A0A7Y3V6L5"/>
<dbReference type="InterPro" id="IPR003207">
    <property type="entry name" value="Ppandiol/glycerol_DeHydtase_su"/>
</dbReference>
<dbReference type="Pfam" id="PF02287">
    <property type="entry name" value="Dehydratase_SU"/>
    <property type="match status" value="1"/>
</dbReference>
<proteinExistence type="predicted"/>